<feature type="transmembrane region" description="Helical" evidence="1">
    <location>
        <begin position="111"/>
        <end position="133"/>
    </location>
</feature>
<proteinExistence type="predicted"/>
<keyword evidence="1" id="KW-0472">Membrane</keyword>
<protein>
    <recommendedName>
        <fullName evidence="4">ABC transporter permease</fullName>
    </recommendedName>
</protein>
<evidence type="ECO:0000313" key="3">
    <source>
        <dbReference type="Proteomes" id="UP000188603"/>
    </source>
</evidence>
<feature type="transmembrane region" description="Helical" evidence="1">
    <location>
        <begin position="21"/>
        <end position="41"/>
    </location>
</feature>
<name>A0A1U9K5C8_9BACL</name>
<keyword evidence="3" id="KW-1185">Reference proteome</keyword>
<dbReference type="Proteomes" id="UP000188603">
    <property type="component" value="Chromosome"/>
</dbReference>
<gene>
    <name evidence="2" type="ORF">B0W44_05135</name>
</gene>
<dbReference type="AlphaFoldDB" id="A0A1U9K5C8"/>
<keyword evidence="1" id="KW-0812">Transmembrane</keyword>
<dbReference type="KEGG" id="ntr:B0W44_05135"/>
<evidence type="ECO:0008006" key="4">
    <source>
        <dbReference type="Google" id="ProtNLM"/>
    </source>
</evidence>
<dbReference type="OrthoDB" id="2991119at2"/>
<evidence type="ECO:0000313" key="2">
    <source>
        <dbReference type="EMBL" id="AQS55255.1"/>
    </source>
</evidence>
<feature type="transmembrane region" description="Helical" evidence="1">
    <location>
        <begin position="218"/>
        <end position="237"/>
    </location>
</feature>
<evidence type="ECO:0000256" key="1">
    <source>
        <dbReference type="SAM" id="Phobius"/>
    </source>
</evidence>
<dbReference type="STRING" id="1471761.B0W44_05135"/>
<dbReference type="Pfam" id="PF12730">
    <property type="entry name" value="ABC2_membrane_4"/>
    <property type="match status" value="1"/>
</dbReference>
<reference evidence="2 3" key="1">
    <citation type="journal article" date="2015" name="Int. J. Syst. Evol. Microbiol.">
        <title>Novibacillus thermophilus gen. nov., sp. nov., a Gram-staining-negative and moderately thermophilic member of the family Thermoactinomycetaceae.</title>
        <authorList>
            <person name="Yang G."/>
            <person name="Chen J."/>
            <person name="Zhou S."/>
        </authorList>
    </citation>
    <scope>NUCLEOTIDE SEQUENCE [LARGE SCALE GENOMIC DNA]</scope>
    <source>
        <strain evidence="2 3">SG-1</strain>
    </source>
</reference>
<keyword evidence="1" id="KW-1133">Transmembrane helix</keyword>
<accession>A0A1U9K5C8</accession>
<organism evidence="2 3">
    <name type="scientific">Novibacillus thermophilus</name>
    <dbReference type="NCBI Taxonomy" id="1471761"/>
    <lineage>
        <taxon>Bacteria</taxon>
        <taxon>Bacillati</taxon>
        <taxon>Bacillota</taxon>
        <taxon>Bacilli</taxon>
        <taxon>Bacillales</taxon>
        <taxon>Thermoactinomycetaceae</taxon>
        <taxon>Novibacillus</taxon>
    </lineage>
</organism>
<dbReference type="EMBL" id="CP019699">
    <property type="protein sequence ID" value="AQS55255.1"/>
    <property type="molecule type" value="Genomic_DNA"/>
</dbReference>
<dbReference type="RefSeq" id="WP_077719074.1">
    <property type="nucleotide sequence ID" value="NZ_CP019699.1"/>
</dbReference>
<feature type="transmembrane region" description="Helical" evidence="1">
    <location>
        <begin position="61"/>
        <end position="82"/>
    </location>
</feature>
<feature type="transmembrane region" description="Helical" evidence="1">
    <location>
        <begin position="139"/>
        <end position="159"/>
    </location>
</feature>
<sequence length="245" mass="28522">MRIRQLFRDVRHETEKTGARKLFVVTVLFSVLSSFLTMGYFRAHKGTLMQEGMYDSFQFLGFSILFQSLALVFFSALFWYWLLSQENRWGTWGMLLTKPVPKFRWLMVKHAVFLCFFAVFVLLNAAVSFVFLFAQQMEINTFFAQVYLVMLLIGPAISYSQALFHLAVKNGILASTLSVTWIFLYIVQNNLPTVLVKWLPVFYVGFVWDGTAILPGRFVTYLLLTVLFMTGVFWVSVRKNDYAYE</sequence>